<dbReference type="EMBL" id="VYZN01000018">
    <property type="protein sequence ID" value="KAE9537686.1"/>
    <property type="molecule type" value="Genomic_DNA"/>
</dbReference>
<gene>
    <name evidence="3" type="ORF">AGLY_006709</name>
</gene>
<organism evidence="3 4">
    <name type="scientific">Aphis glycines</name>
    <name type="common">Soybean aphid</name>
    <dbReference type="NCBI Taxonomy" id="307491"/>
    <lineage>
        <taxon>Eukaryota</taxon>
        <taxon>Metazoa</taxon>
        <taxon>Ecdysozoa</taxon>
        <taxon>Arthropoda</taxon>
        <taxon>Hexapoda</taxon>
        <taxon>Insecta</taxon>
        <taxon>Pterygota</taxon>
        <taxon>Neoptera</taxon>
        <taxon>Paraneoptera</taxon>
        <taxon>Hemiptera</taxon>
        <taxon>Sternorrhyncha</taxon>
        <taxon>Aphidomorpha</taxon>
        <taxon>Aphidoidea</taxon>
        <taxon>Aphididae</taxon>
        <taxon>Aphidini</taxon>
        <taxon>Aphis</taxon>
        <taxon>Aphis</taxon>
    </lineage>
</organism>
<evidence type="ECO:0000256" key="1">
    <source>
        <dbReference type="SAM" id="MobiDB-lite"/>
    </source>
</evidence>
<keyword evidence="2" id="KW-0472">Membrane</keyword>
<feature type="compositionally biased region" description="Basic residues" evidence="1">
    <location>
        <begin position="79"/>
        <end position="97"/>
    </location>
</feature>
<reference evidence="3 4" key="1">
    <citation type="submission" date="2019-08" db="EMBL/GenBank/DDBJ databases">
        <title>The genome of the soybean aphid Biotype 1, its phylome, world population structure and adaptation to the North American continent.</title>
        <authorList>
            <person name="Giordano R."/>
            <person name="Donthu R.K."/>
            <person name="Hernandez A.G."/>
            <person name="Wright C.L."/>
            <person name="Zimin A.V."/>
        </authorList>
    </citation>
    <scope>NUCLEOTIDE SEQUENCE [LARGE SCALE GENOMIC DNA]</scope>
    <source>
        <tissue evidence="3">Whole aphids</tissue>
    </source>
</reference>
<keyword evidence="2" id="KW-1133">Transmembrane helix</keyword>
<dbReference type="AlphaFoldDB" id="A0A6G0TSB8"/>
<name>A0A6G0TSB8_APHGL</name>
<feature type="compositionally biased region" description="Pro residues" evidence="1">
    <location>
        <begin position="44"/>
        <end position="53"/>
    </location>
</feature>
<dbReference type="OrthoDB" id="10614656at2759"/>
<comment type="caution">
    <text evidence="3">The sequence shown here is derived from an EMBL/GenBank/DDBJ whole genome shotgun (WGS) entry which is preliminary data.</text>
</comment>
<keyword evidence="2" id="KW-0812">Transmembrane</keyword>
<evidence type="ECO:0000256" key="2">
    <source>
        <dbReference type="SAM" id="Phobius"/>
    </source>
</evidence>
<dbReference type="Proteomes" id="UP000475862">
    <property type="component" value="Unassembled WGS sequence"/>
</dbReference>
<evidence type="ECO:0000313" key="4">
    <source>
        <dbReference type="Proteomes" id="UP000475862"/>
    </source>
</evidence>
<feature type="transmembrane region" description="Helical" evidence="2">
    <location>
        <begin position="272"/>
        <end position="294"/>
    </location>
</feature>
<proteinExistence type="predicted"/>
<feature type="compositionally biased region" description="Low complexity" evidence="1">
    <location>
        <begin position="54"/>
        <end position="67"/>
    </location>
</feature>
<protein>
    <submittedName>
        <fullName evidence="3">Uncharacterized protein</fullName>
    </submittedName>
</protein>
<feature type="region of interest" description="Disordered" evidence="1">
    <location>
        <begin position="44"/>
        <end position="103"/>
    </location>
</feature>
<evidence type="ECO:0000313" key="3">
    <source>
        <dbReference type="EMBL" id="KAE9537686.1"/>
    </source>
</evidence>
<sequence length="295" mass="33400">MYIRYHYCVFFFPAPYSPLLHCAGARTSPYNRAVGFLSRVTYTPSPPPAPADVPQPTTVTTRRAAVSSPPPSPPTAPVRRGHRRRRLTRLTDKRKSRVGGGTVPAGRHARCVFRDGERVRVRGVFGSMIKIKYNDYDGHCGRMRVLEDTSRARRAPEKPVVHWPRRGNPARPHVYANKRLAALPTTHAHDRCARARTDPDTTTASTIIIIIIVTPTPPFLSFDRWYPAQPLAITAATSLHYDYGCSSRSLCGYVQFPCVRARVRVADDRCSFVRFDCVFSCFFFFLHLVIWILIE</sequence>
<accession>A0A6G0TSB8</accession>
<keyword evidence="4" id="KW-1185">Reference proteome</keyword>